<organism evidence="2">
    <name type="scientific">Noctiluca scintillans</name>
    <name type="common">Sea sparkle</name>
    <name type="synonym">Red tide dinoflagellate</name>
    <dbReference type="NCBI Taxonomy" id="2966"/>
    <lineage>
        <taxon>Eukaryota</taxon>
        <taxon>Sar</taxon>
        <taxon>Alveolata</taxon>
        <taxon>Dinophyceae</taxon>
        <taxon>Noctilucales</taxon>
        <taxon>Noctilucaceae</taxon>
        <taxon>Noctiluca</taxon>
    </lineage>
</organism>
<name>A0A7S1ACA2_NOCSC</name>
<feature type="compositionally biased region" description="Basic and acidic residues" evidence="1">
    <location>
        <begin position="441"/>
        <end position="456"/>
    </location>
</feature>
<gene>
    <name evidence="2" type="ORF">NSCI0253_LOCUS23930</name>
</gene>
<feature type="region of interest" description="Disordered" evidence="1">
    <location>
        <begin position="664"/>
        <end position="684"/>
    </location>
</feature>
<accession>A0A7S1ACA2</accession>
<proteinExistence type="predicted"/>
<reference evidence="2" key="1">
    <citation type="submission" date="2021-01" db="EMBL/GenBank/DDBJ databases">
        <authorList>
            <person name="Corre E."/>
            <person name="Pelletier E."/>
            <person name="Niang G."/>
            <person name="Scheremetjew M."/>
            <person name="Finn R."/>
            <person name="Kale V."/>
            <person name="Holt S."/>
            <person name="Cochrane G."/>
            <person name="Meng A."/>
            <person name="Brown T."/>
            <person name="Cohen L."/>
        </authorList>
    </citation>
    <scope>NUCLEOTIDE SEQUENCE</scope>
</reference>
<dbReference type="EMBL" id="HBFQ01033959">
    <property type="protein sequence ID" value="CAD8849580.1"/>
    <property type="molecule type" value="Transcribed_RNA"/>
</dbReference>
<feature type="region of interest" description="Disordered" evidence="1">
    <location>
        <begin position="275"/>
        <end position="491"/>
    </location>
</feature>
<protein>
    <submittedName>
        <fullName evidence="2">Uncharacterized protein</fullName>
    </submittedName>
</protein>
<evidence type="ECO:0000313" key="2">
    <source>
        <dbReference type="EMBL" id="CAD8849580.1"/>
    </source>
</evidence>
<evidence type="ECO:0000256" key="1">
    <source>
        <dbReference type="SAM" id="MobiDB-lite"/>
    </source>
</evidence>
<sequence length="684" mass="76466">MADSQRALDVMVERERARRLVDRFGRDDSDASELARERRAHRLSASFRKELSIVDTDGVCTAVGHLERALDEKLQQQLREWHQQHPIGGRNHAHRDSVALERRPSDGRVQDAPVMTKVDRGSAFEALKKVTSEITVTSMVELAKMGSDPASEAVVTAACCALANMDDYVQANNKALSQDLPWPHVMQVLAKPSVFLTSLRRFPYAVDAGRIPKENVAGALHFLELAGRGTGVRHSCARRVLCWVEHAVTYWECSNEPVSLVKNVAARVLPGSSVSSRERLCATSPDTPARPRDPSVSKTPGRPLDPSMSITPGRTRMAHHPAAPPKAERTQQSPLSRRVPPGSMSPTVPFRLSSPSPDGSRHATPLRPQRTCATPQRSRRVGATGSATPGSPPMGGLKTGSARPAGSPPKDRGSLTAPPRPIASPQRGLHSSSLVQRRVSKPTEEVSKIGREHVDGARSPLKGGDHVVRRGVSRADTPGEGDLQGALDESAKEVRELRSIESQLLWQMRREEKKEQMAQEQAAEAELLDWRWKQSIAMKTSAAEREEERKRSLLQNSKESVELKRERKAAQKARELEQARELYLKDRDHAALQALVEKRHQERNRDILAYRCQDVNEMREMKRSQRSLESLHEDNTRSHEQRLMMATMARELSREKERLLESLHQLRQAQRERDHPLEMPLVAN</sequence>
<dbReference type="AlphaFoldDB" id="A0A7S1ACA2"/>